<dbReference type="InterPro" id="IPR014032">
    <property type="entry name" value="Peptidase_A24A_bac"/>
</dbReference>
<evidence type="ECO:0000259" key="12">
    <source>
        <dbReference type="Pfam" id="PF06750"/>
    </source>
</evidence>
<dbReference type="GO" id="GO:0008168">
    <property type="term" value="F:methyltransferase activity"/>
    <property type="evidence" value="ECO:0007669"/>
    <property type="project" value="UniProtKB-KW"/>
</dbReference>
<comment type="catalytic activity">
    <reaction evidence="9">
        <text>Typically cleaves a -Gly-|-Phe- bond to release an N-terminal, basic peptide of 5-8 residues from type IV prepilin, and then N-methylates the new N-terminal amino group, the methyl donor being S-adenosyl-L-methionine.</text>
        <dbReference type="EC" id="3.4.23.43"/>
    </reaction>
</comment>
<name>A0A832EJH5_9BACT</name>
<dbReference type="PANTHER" id="PTHR30487">
    <property type="entry name" value="TYPE 4 PREPILIN-LIKE PROTEINS LEADER PEPTIDE-PROCESSING ENZYME"/>
    <property type="match status" value="1"/>
</dbReference>
<evidence type="ECO:0000256" key="4">
    <source>
        <dbReference type="ARBA" id="ARBA00022519"/>
    </source>
</evidence>
<evidence type="ECO:0000256" key="9">
    <source>
        <dbReference type="RuleBase" id="RU003794"/>
    </source>
</evidence>
<gene>
    <name evidence="13" type="ORF">ENS06_09415</name>
</gene>
<comment type="function">
    <text evidence="9">Plays an essential role in type IV pili and type II pseudopili formation by proteolytically removing the leader sequence from substrate proteins and subsequently monomethylating the alpha-amino group of the newly exposed N-terminal phenylalanine.</text>
</comment>
<feature type="transmembrane region" description="Helical" evidence="10">
    <location>
        <begin position="156"/>
        <end position="174"/>
    </location>
</feature>
<keyword evidence="6 10" id="KW-1133">Transmembrane helix</keyword>
<feature type="domain" description="Prepilin peptidase A24 N-terminal" evidence="12">
    <location>
        <begin position="17"/>
        <end position="97"/>
    </location>
</feature>
<dbReference type="AlphaFoldDB" id="A0A832EJH5"/>
<dbReference type="PANTHER" id="PTHR30487:SF0">
    <property type="entry name" value="PREPILIN LEADER PEPTIDASE_N-METHYLTRANSFERASE-RELATED"/>
    <property type="match status" value="1"/>
</dbReference>
<dbReference type="GO" id="GO:0005886">
    <property type="term" value="C:plasma membrane"/>
    <property type="evidence" value="ECO:0007669"/>
    <property type="project" value="UniProtKB-SubCell"/>
</dbReference>
<evidence type="ECO:0000256" key="1">
    <source>
        <dbReference type="ARBA" id="ARBA00004429"/>
    </source>
</evidence>
<keyword evidence="9" id="KW-0511">Multifunctional enzyme</keyword>
<keyword evidence="9" id="KW-0645">Protease</keyword>
<dbReference type="InterPro" id="IPR010627">
    <property type="entry name" value="Prepilin_pept_A24_N"/>
</dbReference>
<feature type="transmembrane region" description="Helical" evidence="10">
    <location>
        <begin position="229"/>
        <end position="249"/>
    </location>
</feature>
<dbReference type="GO" id="GO:0006465">
    <property type="term" value="P:signal peptide processing"/>
    <property type="evidence" value="ECO:0007669"/>
    <property type="project" value="TreeGrafter"/>
</dbReference>
<organism evidence="13">
    <name type="scientific">Desulfacinum infernum</name>
    <dbReference type="NCBI Taxonomy" id="35837"/>
    <lineage>
        <taxon>Bacteria</taxon>
        <taxon>Pseudomonadati</taxon>
        <taxon>Thermodesulfobacteriota</taxon>
        <taxon>Syntrophobacteria</taxon>
        <taxon>Syntrophobacterales</taxon>
        <taxon>Syntrophobacteraceae</taxon>
        <taxon>Desulfacinum</taxon>
    </lineage>
</organism>
<feature type="transmembrane region" description="Helical" evidence="10">
    <location>
        <begin position="194"/>
        <end position="222"/>
    </location>
</feature>
<dbReference type="Pfam" id="PF01478">
    <property type="entry name" value="Peptidase_A24"/>
    <property type="match status" value="1"/>
</dbReference>
<keyword evidence="5 9" id="KW-0812">Transmembrane</keyword>
<keyword evidence="9" id="KW-0378">Hydrolase</keyword>
<evidence type="ECO:0000256" key="8">
    <source>
        <dbReference type="RuleBase" id="RU003793"/>
    </source>
</evidence>
<comment type="similarity">
    <text evidence="2 8">Belongs to the peptidase A24 family.</text>
</comment>
<sequence>MGDEGWGAWLGPAAALVIGCCLGSFYNVVIHRWPKGQSIVSPPSRCPGCGAAIRWFDNIPVLSFLLLGGKCRHCRGAISWRYPLVELLTGIMAAGLYRAFGFTPSLFVFFTFGSLLLLIAFIDLDTYLIPDVLSLGGLVLGLAAAALFPHVRWIDAFGGALLGGGLFYGVAWGYQKLRNQDGLGGGDIKLLAMIGAFIGWKGVLFTIFFSSVIGAAVGLIVMVRSRRGLAARLPFGPFLSLGAISYVFWGEKLTAWYLGAL</sequence>
<keyword evidence="9" id="KW-0489">Methyltransferase</keyword>
<evidence type="ECO:0000256" key="3">
    <source>
        <dbReference type="ARBA" id="ARBA00022475"/>
    </source>
</evidence>
<dbReference type="InterPro" id="IPR050882">
    <property type="entry name" value="Prepilin_peptidase/N-MTase"/>
</dbReference>
<evidence type="ECO:0000256" key="5">
    <source>
        <dbReference type="ARBA" id="ARBA00022692"/>
    </source>
</evidence>
<dbReference type="PRINTS" id="PR00864">
    <property type="entry name" value="PREPILNPTASE"/>
</dbReference>
<keyword evidence="9" id="KW-0808">Transferase</keyword>
<evidence type="ECO:0000313" key="13">
    <source>
        <dbReference type="EMBL" id="HFK97524.1"/>
    </source>
</evidence>
<dbReference type="GO" id="GO:0004190">
    <property type="term" value="F:aspartic-type endopeptidase activity"/>
    <property type="evidence" value="ECO:0007669"/>
    <property type="project" value="UniProtKB-EC"/>
</dbReference>
<dbReference type="GO" id="GO:0032259">
    <property type="term" value="P:methylation"/>
    <property type="evidence" value="ECO:0007669"/>
    <property type="project" value="UniProtKB-KW"/>
</dbReference>
<dbReference type="EC" id="2.1.1.-" evidence="9"/>
<accession>A0A832EJH5</accession>
<dbReference type="Gene3D" id="1.20.120.1220">
    <property type="match status" value="1"/>
</dbReference>
<evidence type="ECO:0000256" key="6">
    <source>
        <dbReference type="ARBA" id="ARBA00022989"/>
    </source>
</evidence>
<feature type="transmembrane region" description="Helical" evidence="10">
    <location>
        <begin position="128"/>
        <end position="149"/>
    </location>
</feature>
<comment type="subcellular location">
    <subcellularLocation>
        <location evidence="1">Cell inner membrane</location>
        <topology evidence="1">Multi-pass membrane protein</topology>
    </subcellularLocation>
    <subcellularLocation>
        <location evidence="9">Cell membrane</location>
        <topology evidence="9">Multi-pass membrane protein</topology>
    </subcellularLocation>
</comment>
<evidence type="ECO:0000256" key="2">
    <source>
        <dbReference type="ARBA" id="ARBA00005801"/>
    </source>
</evidence>
<feature type="transmembrane region" description="Helical" evidence="10">
    <location>
        <begin position="6"/>
        <end position="29"/>
    </location>
</feature>
<protein>
    <recommendedName>
        <fullName evidence="9">Prepilin leader peptidase/N-methyltransferase</fullName>
        <ecNumber evidence="9">2.1.1.-</ecNumber>
        <ecNumber evidence="9">3.4.23.43</ecNumber>
    </recommendedName>
</protein>
<keyword evidence="3" id="KW-1003">Cell membrane</keyword>
<dbReference type="EMBL" id="DSTK01000027">
    <property type="protein sequence ID" value="HFK97524.1"/>
    <property type="molecule type" value="Genomic_DNA"/>
</dbReference>
<dbReference type="Pfam" id="PF06750">
    <property type="entry name" value="A24_N_bact"/>
    <property type="match status" value="1"/>
</dbReference>
<keyword evidence="4" id="KW-0997">Cell inner membrane</keyword>
<comment type="caution">
    <text evidence="13">The sequence shown here is derived from an EMBL/GenBank/DDBJ whole genome shotgun (WGS) entry which is preliminary data.</text>
</comment>
<keyword evidence="7 10" id="KW-0472">Membrane</keyword>
<evidence type="ECO:0000256" key="10">
    <source>
        <dbReference type="SAM" id="Phobius"/>
    </source>
</evidence>
<evidence type="ECO:0000259" key="11">
    <source>
        <dbReference type="Pfam" id="PF01478"/>
    </source>
</evidence>
<proteinExistence type="inferred from homology"/>
<reference evidence="13" key="1">
    <citation type="journal article" date="2020" name="mSystems">
        <title>Genome- and Community-Level Interaction Insights into Carbon Utilization and Element Cycling Functions of Hydrothermarchaeota in Hydrothermal Sediment.</title>
        <authorList>
            <person name="Zhou Z."/>
            <person name="Liu Y."/>
            <person name="Xu W."/>
            <person name="Pan J."/>
            <person name="Luo Z.H."/>
            <person name="Li M."/>
        </authorList>
    </citation>
    <scope>NUCLEOTIDE SEQUENCE [LARGE SCALE GENOMIC DNA]</scope>
    <source>
        <strain evidence="13">SpSt-456</strain>
    </source>
</reference>
<dbReference type="InterPro" id="IPR000045">
    <property type="entry name" value="Prepilin_IV_endopep_pep"/>
</dbReference>
<dbReference type="EC" id="3.4.23.43" evidence="9"/>
<evidence type="ECO:0000256" key="7">
    <source>
        <dbReference type="ARBA" id="ARBA00023136"/>
    </source>
</evidence>
<feature type="transmembrane region" description="Helical" evidence="10">
    <location>
        <begin position="99"/>
        <end position="122"/>
    </location>
</feature>
<feature type="domain" description="Prepilin type IV endopeptidase peptidase" evidence="11">
    <location>
        <begin position="112"/>
        <end position="219"/>
    </location>
</feature>